<name>A0A4Y7U133_COPMI</name>
<comment type="caution">
    <text evidence="2">The sequence shown here is derived from an EMBL/GenBank/DDBJ whole genome shotgun (WGS) entry which is preliminary data.</text>
</comment>
<evidence type="ECO:0000313" key="3">
    <source>
        <dbReference type="Proteomes" id="UP000298030"/>
    </source>
</evidence>
<feature type="non-terminal residue" evidence="2">
    <location>
        <position position="1"/>
    </location>
</feature>
<dbReference type="AlphaFoldDB" id="A0A4Y7U133"/>
<evidence type="ECO:0000313" key="2">
    <source>
        <dbReference type="EMBL" id="TEB39492.1"/>
    </source>
</evidence>
<feature type="compositionally biased region" description="Polar residues" evidence="1">
    <location>
        <begin position="45"/>
        <end position="54"/>
    </location>
</feature>
<protein>
    <submittedName>
        <fullName evidence="2">Uncharacterized protein</fullName>
    </submittedName>
</protein>
<reference evidence="2 3" key="1">
    <citation type="journal article" date="2019" name="Nat. Ecol. Evol.">
        <title>Megaphylogeny resolves global patterns of mushroom evolution.</title>
        <authorList>
            <person name="Varga T."/>
            <person name="Krizsan K."/>
            <person name="Foldi C."/>
            <person name="Dima B."/>
            <person name="Sanchez-Garcia M."/>
            <person name="Sanchez-Ramirez S."/>
            <person name="Szollosi G.J."/>
            <person name="Szarkandi J.G."/>
            <person name="Papp V."/>
            <person name="Albert L."/>
            <person name="Andreopoulos W."/>
            <person name="Angelini C."/>
            <person name="Antonin V."/>
            <person name="Barry K.W."/>
            <person name="Bougher N.L."/>
            <person name="Buchanan P."/>
            <person name="Buyck B."/>
            <person name="Bense V."/>
            <person name="Catcheside P."/>
            <person name="Chovatia M."/>
            <person name="Cooper J."/>
            <person name="Damon W."/>
            <person name="Desjardin D."/>
            <person name="Finy P."/>
            <person name="Geml J."/>
            <person name="Haridas S."/>
            <person name="Hughes K."/>
            <person name="Justo A."/>
            <person name="Karasinski D."/>
            <person name="Kautmanova I."/>
            <person name="Kiss B."/>
            <person name="Kocsube S."/>
            <person name="Kotiranta H."/>
            <person name="LaButti K.M."/>
            <person name="Lechner B.E."/>
            <person name="Liimatainen K."/>
            <person name="Lipzen A."/>
            <person name="Lukacs Z."/>
            <person name="Mihaltcheva S."/>
            <person name="Morgado L.N."/>
            <person name="Niskanen T."/>
            <person name="Noordeloos M.E."/>
            <person name="Ohm R.A."/>
            <person name="Ortiz-Santana B."/>
            <person name="Ovrebo C."/>
            <person name="Racz N."/>
            <person name="Riley R."/>
            <person name="Savchenko A."/>
            <person name="Shiryaev A."/>
            <person name="Soop K."/>
            <person name="Spirin V."/>
            <person name="Szebenyi C."/>
            <person name="Tomsovsky M."/>
            <person name="Tulloss R.E."/>
            <person name="Uehling J."/>
            <person name="Grigoriev I.V."/>
            <person name="Vagvolgyi C."/>
            <person name="Papp T."/>
            <person name="Martin F.M."/>
            <person name="Miettinen O."/>
            <person name="Hibbett D.S."/>
            <person name="Nagy L.G."/>
        </authorList>
    </citation>
    <scope>NUCLEOTIDE SEQUENCE [LARGE SCALE GENOMIC DNA]</scope>
    <source>
        <strain evidence="2 3">FP101781</strain>
    </source>
</reference>
<gene>
    <name evidence="2" type="ORF">FA13DRAFT_1723696</name>
</gene>
<sequence length="54" mass="5869">LSTRKKFGPARHILKLSPLESNTLRRFTITSVCSEPSPAMDGVQPQWSANGISG</sequence>
<proteinExistence type="predicted"/>
<organism evidence="2 3">
    <name type="scientific">Coprinellus micaceus</name>
    <name type="common">Glistening ink-cap mushroom</name>
    <name type="synonym">Coprinus micaceus</name>
    <dbReference type="NCBI Taxonomy" id="71717"/>
    <lineage>
        <taxon>Eukaryota</taxon>
        <taxon>Fungi</taxon>
        <taxon>Dikarya</taxon>
        <taxon>Basidiomycota</taxon>
        <taxon>Agaricomycotina</taxon>
        <taxon>Agaricomycetes</taxon>
        <taxon>Agaricomycetidae</taxon>
        <taxon>Agaricales</taxon>
        <taxon>Agaricineae</taxon>
        <taxon>Psathyrellaceae</taxon>
        <taxon>Coprinellus</taxon>
    </lineage>
</organism>
<dbReference type="EMBL" id="QPFP01000001">
    <property type="protein sequence ID" value="TEB39492.1"/>
    <property type="molecule type" value="Genomic_DNA"/>
</dbReference>
<feature type="region of interest" description="Disordered" evidence="1">
    <location>
        <begin position="35"/>
        <end position="54"/>
    </location>
</feature>
<evidence type="ECO:0000256" key="1">
    <source>
        <dbReference type="SAM" id="MobiDB-lite"/>
    </source>
</evidence>
<dbReference type="Proteomes" id="UP000298030">
    <property type="component" value="Unassembled WGS sequence"/>
</dbReference>
<accession>A0A4Y7U133</accession>
<keyword evidence="3" id="KW-1185">Reference proteome</keyword>